<protein>
    <submittedName>
        <fullName evidence="1">Autophagy-related protein 18f</fullName>
    </submittedName>
</protein>
<organism evidence="1 2">
    <name type="scientific">Camellia lanceoleosa</name>
    <dbReference type="NCBI Taxonomy" id="1840588"/>
    <lineage>
        <taxon>Eukaryota</taxon>
        <taxon>Viridiplantae</taxon>
        <taxon>Streptophyta</taxon>
        <taxon>Embryophyta</taxon>
        <taxon>Tracheophyta</taxon>
        <taxon>Spermatophyta</taxon>
        <taxon>Magnoliopsida</taxon>
        <taxon>eudicotyledons</taxon>
        <taxon>Gunneridae</taxon>
        <taxon>Pentapetalae</taxon>
        <taxon>asterids</taxon>
        <taxon>Ericales</taxon>
        <taxon>Theaceae</taxon>
        <taxon>Camellia</taxon>
    </lineage>
</organism>
<accession>A0ACC0GYI2</accession>
<name>A0ACC0GYI2_9ERIC</name>
<keyword evidence="2" id="KW-1185">Reference proteome</keyword>
<dbReference type="Proteomes" id="UP001060215">
    <property type="component" value="Chromosome 7"/>
</dbReference>
<evidence type="ECO:0000313" key="1">
    <source>
        <dbReference type="EMBL" id="KAI8006074.1"/>
    </source>
</evidence>
<reference evidence="1 2" key="1">
    <citation type="journal article" date="2022" name="Plant J.">
        <title>Chromosome-level genome of Camellia lanceoleosa provides a valuable resource for understanding genome evolution and self-incompatibility.</title>
        <authorList>
            <person name="Gong W."/>
            <person name="Xiao S."/>
            <person name="Wang L."/>
            <person name="Liao Z."/>
            <person name="Chang Y."/>
            <person name="Mo W."/>
            <person name="Hu G."/>
            <person name="Li W."/>
            <person name="Zhao G."/>
            <person name="Zhu H."/>
            <person name="Hu X."/>
            <person name="Ji K."/>
            <person name="Xiang X."/>
            <person name="Song Q."/>
            <person name="Yuan D."/>
            <person name="Jin S."/>
            <person name="Zhang L."/>
        </authorList>
    </citation>
    <scope>NUCLEOTIDE SEQUENCE [LARGE SCALE GENOMIC DNA]</scope>
    <source>
        <strain evidence="1">SQ_2022a</strain>
    </source>
</reference>
<dbReference type="EMBL" id="CM045764">
    <property type="protein sequence ID" value="KAI8006074.1"/>
    <property type="molecule type" value="Genomic_DNA"/>
</dbReference>
<proteinExistence type="predicted"/>
<comment type="caution">
    <text evidence="1">The sequence shown here is derived from an EMBL/GenBank/DDBJ whole genome shotgun (WGS) entry which is preliminary data.</text>
</comment>
<evidence type="ECO:0000313" key="2">
    <source>
        <dbReference type="Proteomes" id="UP001060215"/>
    </source>
</evidence>
<gene>
    <name evidence="1" type="ORF">LOK49_LG07G03293</name>
</gene>
<sequence length="130" mass="15089">MYGENGYSDSSKIFPEVIKRENSGYLEARGSVGKVKISPEERHHLFISEAELQMHQPWIPLWAKPEIYFQPMTVNDFKIDVDDACGGEIEIERIPTRMIEARSKDLVPVFVYLQTPKFQQASMAFYLFLK</sequence>